<evidence type="ECO:0000256" key="2">
    <source>
        <dbReference type="ARBA" id="ARBA00022692"/>
    </source>
</evidence>
<dbReference type="EMBL" id="BSYI01000040">
    <property type="protein sequence ID" value="GMG84647.1"/>
    <property type="molecule type" value="Genomic_DNA"/>
</dbReference>
<comment type="subcellular location">
    <subcellularLocation>
        <location evidence="1">Membrane</location>
        <topology evidence="1">Multi-pass membrane protein</topology>
    </subcellularLocation>
</comment>
<dbReference type="Gene3D" id="1.20.1530.20">
    <property type="match status" value="1"/>
</dbReference>
<keyword evidence="2 5" id="KW-0812">Transmembrane</keyword>
<feature type="transmembrane region" description="Helical" evidence="5">
    <location>
        <begin position="37"/>
        <end position="54"/>
    </location>
</feature>
<reference evidence="6 7" key="1">
    <citation type="submission" date="2023-04" db="EMBL/GenBank/DDBJ databases">
        <title>Marinoamorphus aggregata gen. nov., sp. Nov., isolate from tissue of brittle star Ophioplocus japonicus.</title>
        <authorList>
            <person name="Kawano K."/>
            <person name="Sawayama S."/>
            <person name="Nakagawa S."/>
        </authorList>
    </citation>
    <scope>NUCLEOTIDE SEQUENCE [LARGE SCALE GENOMIC DNA]</scope>
    <source>
        <strain evidence="6 7">NKW23</strain>
    </source>
</reference>
<proteinExistence type="predicted"/>
<feature type="transmembrane region" description="Helical" evidence="5">
    <location>
        <begin position="74"/>
        <end position="93"/>
    </location>
</feature>
<feature type="transmembrane region" description="Helical" evidence="5">
    <location>
        <begin position="230"/>
        <end position="249"/>
    </location>
</feature>
<evidence type="ECO:0000256" key="1">
    <source>
        <dbReference type="ARBA" id="ARBA00004141"/>
    </source>
</evidence>
<organism evidence="6 7">
    <name type="scientific">Paralimibaculum aggregatum</name>
    <dbReference type="NCBI Taxonomy" id="3036245"/>
    <lineage>
        <taxon>Bacteria</taxon>
        <taxon>Pseudomonadati</taxon>
        <taxon>Pseudomonadota</taxon>
        <taxon>Alphaproteobacteria</taxon>
        <taxon>Rhodobacterales</taxon>
        <taxon>Paracoccaceae</taxon>
        <taxon>Paralimibaculum</taxon>
    </lineage>
</organism>
<accession>A0ABQ6LN66</accession>
<evidence type="ECO:0000256" key="3">
    <source>
        <dbReference type="ARBA" id="ARBA00022989"/>
    </source>
</evidence>
<evidence type="ECO:0000256" key="4">
    <source>
        <dbReference type="ARBA" id="ARBA00023136"/>
    </source>
</evidence>
<dbReference type="InterPro" id="IPR002657">
    <property type="entry name" value="BilAc:Na_symport/Acr3"/>
</dbReference>
<evidence type="ECO:0008006" key="8">
    <source>
        <dbReference type="Google" id="ProtNLM"/>
    </source>
</evidence>
<keyword evidence="4 5" id="KW-0472">Membrane</keyword>
<dbReference type="Pfam" id="PF01758">
    <property type="entry name" value="SBF"/>
    <property type="match status" value="1"/>
</dbReference>
<keyword evidence="7" id="KW-1185">Reference proteome</keyword>
<evidence type="ECO:0000313" key="6">
    <source>
        <dbReference type="EMBL" id="GMG84647.1"/>
    </source>
</evidence>
<sequence>MARLLLAGLGAIGGRARWVLAVGVMLALLLPGLSAGLRPFLPGLVVLVFAVAVARLDMRDAARAALRPRRMLRLAALVLALLVVTPAVLWGLGRLAGLGPEGLEALVYTGAAPPITSAAGLCLLMGLDAALALELTVVASVAAPFLGPAVVAALLGDAVPIDAWALALRMGAMILAGGTLGLLIRHLAGPARIAREARAFDGIGALAMLFFVVPLFDGVWEIILREPERALAMFALAVAVNFGMQAVVARGARGAAGPGRAGATGLAWGNRTVALYVAALPPDAAFGLYVALYQIPMLFTPLLMGRVLGARRNA</sequence>
<feature type="transmembrane region" description="Helical" evidence="5">
    <location>
        <begin position="105"/>
        <end position="124"/>
    </location>
</feature>
<evidence type="ECO:0000313" key="7">
    <source>
        <dbReference type="Proteomes" id="UP001239909"/>
    </source>
</evidence>
<dbReference type="Proteomes" id="UP001239909">
    <property type="component" value="Unassembled WGS sequence"/>
</dbReference>
<feature type="transmembrane region" description="Helical" evidence="5">
    <location>
        <begin position="205"/>
        <end position="224"/>
    </location>
</feature>
<protein>
    <recommendedName>
        <fullName evidence="8">Bile acid:sodium symporter</fullName>
    </recommendedName>
</protein>
<evidence type="ECO:0000256" key="5">
    <source>
        <dbReference type="SAM" id="Phobius"/>
    </source>
</evidence>
<name>A0ABQ6LN66_9RHOB</name>
<keyword evidence="3 5" id="KW-1133">Transmembrane helix</keyword>
<feature type="transmembrane region" description="Helical" evidence="5">
    <location>
        <begin position="131"/>
        <end position="155"/>
    </location>
</feature>
<gene>
    <name evidence="6" type="ORF">LNKW23_38630</name>
</gene>
<comment type="caution">
    <text evidence="6">The sequence shown here is derived from an EMBL/GenBank/DDBJ whole genome shotgun (WGS) entry which is preliminary data.</text>
</comment>
<feature type="transmembrane region" description="Helical" evidence="5">
    <location>
        <begin position="161"/>
        <end position="184"/>
    </location>
</feature>
<dbReference type="RefSeq" id="WP_285673732.1">
    <property type="nucleotide sequence ID" value="NZ_BSYI01000040.1"/>
</dbReference>
<dbReference type="InterPro" id="IPR038770">
    <property type="entry name" value="Na+/solute_symporter_sf"/>
</dbReference>